<gene>
    <name evidence="3" type="ORF">EQM13_14180</name>
</gene>
<dbReference type="SUPFAM" id="SSF48452">
    <property type="entry name" value="TPR-like"/>
    <property type="match status" value="1"/>
</dbReference>
<dbReference type="Pfam" id="PF12688">
    <property type="entry name" value="TPR_5"/>
    <property type="match status" value="1"/>
</dbReference>
<name>A0A410QFD9_9FIRM</name>
<dbReference type="InterPro" id="IPR011990">
    <property type="entry name" value="TPR-like_helical_dom_sf"/>
</dbReference>
<feature type="repeat" description="TPR" evidence="1">
    <location>
        <begin position="76"/>
        <end position="109"/>
    </location>
</feature>
<proteinExistence type="predicted"/>
<organism evidence="3 4">
    <name type="scientific">Acidilutibacter cellobiosedens</name>
    <dbReference type="NCBI Taxonomy" id="2507161"/>
    <lineage>
        <taxon>Bacteria</taxon>
        <taxon>Bacillati</taxon>
        <taxon>Bacillota</taxon>
        <taxon>Tissierellia</taxon>
        <taxon>Tissierellales</taxon>
        <taxon>Acidilutibacteraceae</taxon>
        <taxon>Acidilutibacter</taxon>
    </lineage>
</organism>
<dbReference type="PROSITE" id="PS50005">
    <property type="entry name" value="TPR"/>
    <property type="match status" value="1"/>
</dbReference>
<keyword evidence="1" id="KW-0802">TPR repeat</keyword>
<dbReference type="KEGG" id="spoa:EQM13_14180"/>
<evidence type="ECO:0000313" key="4">
    <source>
        <dbReference type="Proteomes" id="UP000287969"/>
    </source>
</evidence>
<evidence type="ECO:0000313" key="3">
    <source>
        <dbReference type="EMBL" id="QAT62629.1"/>
    </source>
</evidence>
<feature type="domain" description="Tetratrico peptide repeat group 5" evidence="2">
    <location>
        <begin position="40"/>
        <end position="160"/>
    </location>
</feature>
<keyword evidence="4" id="KW-1185">Reference proteome</keyword>
<dbReference type="InterPro" id="IPR019734">
    <property type="entry name" value="TPR_rpt"/>
</dbReference>
<accession>A0A410QFD9</accession>
<evidence type="ECO:0000256" key="1">
    <source>
        <dbReference type="PROSITE-ProRule" id="PRU00339"/>
    </source>
</evidence>
<dbReference type="Proteomes" id="UP000287969">
    <property type="component" value="Chromosome"/>
</dbReference>
<dbReference type="InterPro" id="IPR041656">
    <property type="entry name" value="TPR_5"/>
</dbReference>
<sequence length="164" mass="19137">MEELTLKELEIAIKLRKEGKLKESNEILINLVNEYPDDPMINYQCAWSFDSLVLEKNAIQYYEKAISIGLPDKELRGAYLGLGSTYRALGQYEESQEVFKDGLVKFPQDKAMKVFYAITLYNLKEYSKAMEILLYTIAQTSIDENIKNYKKAIEFYSDKLDEIW</sequence>
<dbReference type="OrthoDB" id="193829at2"/>
<dbReference type="Gene3D" id="1.25.40.10">
    <property type="entry name" value="Tetratricopeptide repeat domain"/>
    <property type="match status" value="1"/>
</dbReference>
<dbReference type="EMBL" id="CP035282">
    <property type="protein sequence ID" value="QAT62629.1"/>
    <property type="molecule type" value="Genomic_DNA"/>
</dbReference>
<dbReference type="AlphaFoldDB" id="A0A410QFD9"/>
<evidence type="ECO:0000259" key="2">
    <source>
        <dbReference type="Pfam" id="PF12688"/>
    </source>
</evidence>
<reference evidence="4" key="1">
    <citation type="submission" date="2019-01" db="EMBL/GenBank/DDBJ databases">
        <title>Draft genomes of a novel of Sporanaerobacter strains.</title>
        <authorList>
            <person name="Ma S."/>
        </authorList>
    </citation>
    <scope>NUCLEOTIDE SEQUENCE [LARGE SCALE GENOMIC DNA]</scope>
    <source>
        <strain evidence="4">NJN-17</strain>
    </source>
</reference>
<protein>
    <submittedName>
        <fullName evidence="3">Tetratricopeptide repeat protein</fullName>
    </submittedName>
</protein>